<protein>
    <submittedName>
        <fullName evidence="2">Uncharacterized protein</fullName>
    </submittedName>
</protein>
<dbReference type="GO" id="GO:0007165">
    <property type="term" value="P:signal transduction"/>
    <property type="evidence" value="ECO:0007669"/>
    <property type="project" value="InterPro"/>
</dbReference>
<accession>D8LZR9</accession>
<feature type="transmembrane region" description="Helical" evidence="1">
    <location>
        <begin position="18"/>
        <end position="39"/>
    </location>
</feature>
<dbReference type="InterPro" id="IPR016024">
    <property type="entry name" value="ARM-type_fold"/>
</dbReference>
<dbReference type="RefSeq" id="XP_012895356.1">
    <property type="nucleotide sequence ID" value="XM_013039902.1"/>
</dbReference>
<keyword evidence="1" id="KW-1133">Transmembrane helix</keyword>
<dbReference type="Pfam" id="PF01603">
    <property type="entry name" value="B56"/>
    <property type="match status" value="1"/>
</dbReference>
<gene>
    <name evidence="2" type="ORF">GSBLH_T00006278001</name>
</gene>
<dbReference type="Gene3D" id="1.25.10.10">
    <property type="entry name" value="Leucine-rich Repeat Variant"/>
    <property type="match status" value="1"/>
</dbReference>
<dbReference type="InterPro" id="IPR002554">
    <property type="entry name" value="PP2A_B56"/>
</dbReference>
<dbReference type="InterPro" id="IPR011989">
    <property type="entry name" value="ARM-like"/>
</dbReference>
<dbReference type="AlphaFoldDB" id="D8LZR9"/>
<dbReference type="EMBL" id="FN668641">
    <property type="protein sequence ID" value="CBK21308.2"/>
    <property type="molecule type" value="Genomic_DNA"/>
</dbReference>
<dbReference type="GO" id="GO:0019888">
    <property type="term" value="F:protein phosphatase regulator activity"/>
    <property type="evidence" value="ECO:0007669"/>
    <property type="project" value="InterPro"/>
</dbReference>
<keyword evidence="1" id="KW-0812">Transmembrane</keyword>
<organism evidence="2">
    <name type="scientific">Blastocystis hominis</name>
    <dbReference type="NCBI Taxonomy" id="12968"/>
    <lineage>
        <taxon>Eukaryota</taxon>
        <taxon>Sar</taxon>
        <taxon>Stramenopiles</taxon>
        <taxon>Bigyra</taxon>
        <taxon>Opalozoa</taxon>
        <taxon>Opalinata</taxon>
        <taxon>Blastocystidae</taxon>
        <taxon>Blastocystis</taxon>
    </lineage>
</organism>
<dbReference type="PANTHER" id="PTHR10257">
    <property type="entry name" value="SERINE/THREONINE PROTEIN PHOSPHATASE 2A PP2A REGULATORY SUBUNIT B"/>
    <property type="match status" value="1"/>
</dbReference>
<evidence type="ECO:0000313" key="2">
    <source>
        <dbReference type="EMBL" id="CBK21308.2"/>
    </source>
</evidence>
<evidence type="ECO:0000313" key="3">
    <source>
        <dbReference type="Proteomes" id="UP000008312"/>
    </source>
</evidence>
<dbReference type="GO" id="GO:0000159">
    <property type="term" value="C:protein phosphatase type 2A complex"/>
    <property type="evidence" value="ECO:0007669"/>
    <property type="project" value="InterPro"/>
</dbReference>
<reference evidence="2" key="1">
    <citation type="submission" date="2010-02" db="EMBL/GenBank/DDBJ databases">
        <title>Sequencing and annotation of the Blastocystis hominis genome.</title>
        <authorList>
            <person name="Wincker P."/>
        </authorList>
    </citation>
    <scope>NUCLEOTIDE SEQUENCE</scope>
    <source>
        <strain evidence="2">Singapore isolate B</strain>
    </source>
</reference>
<name>D8LZR9_BLAHO</name>
<dbReference type="SUPFAM" id="SSF48371">
    <property type="entry name" value="ARM repeat"/>
    <property type="match status" value="1"/>
</dbReference>
<dbReference type="GeneID" id="24922403"/>
<dbReference type="PANTHER" id="PTHR10257:SF3">
    <property type="entry name" value="SERINE_THREONINE-PROTEIN PHOSPHATASE 2A 56 KDA REGULATORY SUBUNIT GAMMA ISOFORM"/>
    <property type="match status" value="1"/>
</dbReference>
<dbReference type="InParanoid" id="D8LZR9"/>
<dbReference type="Proteomes" id="UP000008312">
    <property type="component" value="Unassembled WGS sequence"/>
</dbReference>
<keyword evidence="3" id="KW-1185">Reference proteome</keyword>
<proteinExistence type="predicted"/>
<keyword evidence="1" id="KW-0472">Membrane</keyword>
<sequence>MLTLLGDIYEKEDENDKIFVALPLLLSIAFLSLSSFSVVPDYQIRPLLWRKLRICCTRLDLEDETKKNEIRIRYDTIQELINIVEIGDGDLFCGLGTLEDCFRMFSYVLFRPLSSPQHLELNALDAEVPFLDPDWEFLELTHEFLLKLVLFSLFLSHLLRSLVLRSASIASV</sequence>
<evidence type="ECO:0000256" key="1">
    <source>
        <dbReference type="SAM" id="Phobius"/>
    </source>
</evidence>